<gene>
    <name evidence="2" type="ORF">SDC9_170356</name>
</gene>
<dbReference type="PANTHER" id="PTHR33121:SF76">
    <property type="entry name" value="SIGNALING PROTEIN"/>
    <property type="match status" value="1"/>
</dbReference>
<evidence type="ECO:0000259" key="1">
    <source>
        <dbReference type="PROSITE" id="PS50883"/>
    </source>
</evidence>
<dbReference type="GO" id="GO:0071111">
    <property type="term" value="F:cyclic-guanylate-specific phosphodiesterase activity"/>
    <property type="evidence" value="ECO:0007669"/>
    <property type="project" value="InterPro"/>
</dbReference>
<comment type="caution">
    <text evidence="2">The sequence shown here is derived from an EMBL/GenBank/DDBJ whole genome shotgun (WGS) entry which is preliminary data.</text>
</comment>
<dbReference type="PANTHER" id="PTHR33121">
    <property type="entry name" value="CYCLIC DI-GMP PHOSPHODIESTERASE PDEF"/>
    <property type="match status" value="1"/>
</dbReference>
<accession>A0A645G7U1</accession>
<reference evidence="2" key="1">
    <citation type="submission" date="2019-08" db="EMBL/GenBank/DDBJ databases">
        <authorList>
            <person name="Kucharzyk K."/>
            <person name="Murdoch R.W."/>
            <person name="Higgins S."/>
            <person name="Loffler F."/>
        </authorList>
    </citation>
    <scope>NUCLEOTIDE SEQUENCE</scope>
</reference>
<dbReference type="Pfam" id="PF00563">
    <property type="entry name" value="EAL"/>
    <property type="match status" value="1"/>
</dbReference>
<organism evidence="2">
    <name type="scientific">bioreactor metagenome</name>
    <dbReference type="NCBI Taxonomy" id="1076179"/>
    <lineage>
        <taxon>unclassified sequences</taxon>
        <taxon>metagenomes</taxon>
        <taxon>ecological metagenomes</taxon>
    </lineage>
</organism>
<dbReference type="EMBL" id="VSSQ01071347">
    <property type="protein sequence ID" value="MPN22971.1"/>
    <property type="molecule type" value="Genomic_DNA"/>
</dbReference>
<sequence length="94" mass="10686">MNGQRKKSLDSIISGKQIRTVFQPIVSITDGTILGYEALSRIRGEGAFENIEELFASAKEYNRLWELELLCRTTALEAAYQFVAPPYNKKLFLN</sequence>
<dbReference type="InterPro" id="IPR035919">
    <property type="entry name" value="EAL_sf"/>
</dbReference>
<feature type="domain" description="EAL" evidence="1">
    <location>
        <begin position="2"/>
        <end position="94"/>
    </location>
</feature>
<dbReference type="InterPro" id="IPR001633">
    <property type="entry name" value="EAL_dom"/>
</dbReference>
<dbReference type="SUPFAM" id="SSF141868">
    <property type="entry name" value="EAL domain-like"/>
    <property type="match status" value="1"/>
</dbReference>
<dbReference type="InterPro" id="IPR050706">
    <property type="entry name" value="Cyclic-di-GMP_PDE-like"/>
</dbReference>
<dbReference type="Gene3D" id="3.20.20.450">
    <property type="entry name" value="EAL domain"/>
    <property type="match status" value="1"/>
</dbReference>
<dbReference type="AlphaFoldDB" id="A0A645G7U1"/>
<proteinExistence type="predicted"/>
<protein>
    <recommendedName>
        <fullName evidence="1">EAL domain-containing protein</fullName>
    </recommendedName>
</protein>
<dbReference type="PROSITE" id="PS50883">
    <property type="entry name" value="EAL"/>
    <property type="match status" value="1"/>
</dbReference>
<evidence type="ECO:0000313" key="2">
    <source>
        <dbReference type="EMBL" id="MPN22971.1"/>
    </source>
</evidence>
<name>A0A645G7U1_9ZZZZ</name>